<protein>
    <submittedName>
        <fullName evidence="2">Uncharacterized protein</fullName>
    </submittedName>
</protein>
<keyword evidence="1" id="KW-1133">Transmembrane helix</keyword>
<evidence type="ECO:0000256" key="1">
    <source>
        <dbReference type="SAM" id="Phobius"/>
    </source>
</evidence>
<feature type="transmembrane region" description="Helical" evidence="1">
    <location>
        <begin position="128"/>
        <end position="149"/>
    </location>
</feature>
<dbReference type="Proteomes" id="UP001443914">
    <property type="component" value="Unassembled WGS sequence"/>
</dbReference>
<reference evidence="2" key="1">
    <citation type="submission" date="2024-03" db="EMBL/GenBank/DDBJ databases">
        <title>WGS assembly of Saponaria officinalis var. Norfolk2.</title>
        <authorList>
            <person name="Jenkins J."/>
            <person name="Shu S."/>
            <person name="Grimwood J."/>
            <person name="Barry K."/>
            <person name="Goodstein D."/>
            <person name="Schmutz J."/>
            <person name="Leebens-Mack J."/>
            <person name="Osbourn A."/>
        </authorList>
    </citation>
    <scope>NUCLEOTIDE SEQUENCE [LARGE SCALE GENOMIC DNA]</scope>
    <source>
        <strain evidence="2">JIC</strain>
    </source>
</reference>
<organism evidence="2 3">
    <name type="scientific">Saponaria officinalis</name>
    <name type="common">Common soapwort</name>
    <name type="synonym">Lychnis saponaria</name>
    <dbReference type="NCBI Taxonomy" id="3572"/>
    <lineage>
        <taxon>Eukaryota</taxon>
        <taxon>Viridiplantae</taxon>
        <taxon>Streptophyta</taxon>
        <taxon>Embryophyta</taxon>
        <taxon>Tracheophyta</taxon>
        <taxon>Spermatophyta</taxon>
        <taxon>Magnoliopsida</taxon>
        <taxon>eudicotyledons</taxon>
        <taxon>Gunneridae</taxon>
        <taxon>Pentapetalae</taxon>
        <taxon>Caryophyllales</taxon>
        <taxon>Caryophyllaceae</taxon>
        <taxon>Caryophylleae</taxon>
        <taxon>Saponaria</taxon>
    </lineage>
</organism>
<dbReference type="AlphaFoldDB" id="A0AAW1H954"/>
<feature type="transmembrane region" description="Helical" evidence="1">
    <location>
        <begin position="68"/>
        <end position="93"/>
    </location>
</feature>
<evidence type="ECO:0000313" key="3">
    <source>
        <dbReference type="Proteomes" id="UP001443914"/>
    </source>
</evidence>
<sequence>MHVSVSCFGLAFGTSRVAFTMKLCCYIVLMVGSIANKVTTVRKYSVSNSARSMNTSSSYISSISPPPFALILLLLSFVLILLLHIFPFLLPFLPHFLSSYRSHPLISLSLPHIISLCSLSQSPSLTLFPIRIILFSLLLLLFILLPLALPPPLPLIPHPIPLVIFYPLFSL</sequence>
<comment type="caution">
    <text evidence="2">The sequence shown here is derived from an EMBL/GenBank/DDBJ whole genome shotgun (WGS) entry which is preliminary data.</text>
</comment>
<keyword evidence="1" id="KW-0812">Transmembrane</keyword>
<proteinExistence type="predicted"/>
<evidence type="ECO:0000313" key="2">
    <source>
        <dbReference type="EMBL" id="KAK9672576.1"/>
    </source>
</evidence>
<name>A0AAW1H954_SAPOF</name>
<keyword evidence="3" id="KW-1185">Reference proteome</keyword>
<keyword evidence="1" id="KW-0472">Membrane</keyword>
<gene>
    <name evidence="2" type="ORF">RND81_12G109500</name>
</gene>
<accession>A0AAW1H954</accession>
<dbReference type="EMBL" id="JBDFQZ010000012">
    <property type="protein sequence ID" value="KAK9672576.1"/>
    <property type="molecule type" value="Genomic_DNA"/>
</dbReference>